<protein>
    <submittedName>
        <fullName evidence="4">Response regulator</fullName>
    </submittedName>
</protein>
<evidence type="ECO:0000313" key="4">
    <source>
        <dbReference type="EMBL" id="RBW69276.1"/>
    </source>
</evidence>
<comment type="caution">
    <text evidence="4">The sequence shown here is derived from an EMBL/GenBank/DDBJ whole genome shotgun (WGS) entry which is preliminary data.</text>
</comment>
<dbReference type="InterPro" id="IPR011006">
    <property type="entry name" value="CheY-like_superfamily"/>
</dbReference>
<feature type="domain" description="Response regulatory" evidence="3">
    <location>
        <begin position="1"/>
        <end position="107"/>
    </location>
</feature>
<evidence type="ECO:0000256" key="1">
    <source>
        <dbReference type="ARBA" id="ARBA00022553"/>
    </source>
</evidence>
<dbReference type="OrthoDB" id="9797769at2"/>
<evidence type="ECO:0000313" key="5">
    <source>
        <dbReference type="Proteomes" id="UP000253314"/>
    </source>
</evidence>
<dbReference type="AlphaFoldDB" id="A0A366XUD9"/>
<dbReference type="SUPFAM" id="SSF52172">
    <property type="entry name" value="CheY-like"/>
    <property type="match status" value="1"/>
</dbReference>
<evidence type="ECO:0000259" key="3">
    <source>
        <dbReference type="PROSITE" id="PS50110"/>
    </source>
</evidence>
<organism evidence="4 5">
    <name type="scientific">Bacillus taeanensis</name>
    <dbReference type="NCBI Taxonomy" id="273032"/>
    <lineage>
        <taxon>Bacteria</taxon>
        <taxon>Bacillati</taxon>
        <taxon>Bacillota</taxon>
        <taxon>Bacilli</taxon>
        <taxon>Bacillales</taxon>
        <taxon>Bacillaceae</taxon>
        <taxon>Bacillus</taxon>
    </lineage>
</organism>
<dbReference type="PANTHER" id="PTHR44591">
    <property type="entry name" value="STRESS RESPONSE REGULATOR PROTEIN 1"/>
    <property type="match status" value="1"/>
</dbReference>
<dbReference type="GO" id="GO:0000160">
    <property type="term" value="P:phosphorelay signal transduction system"/>
    <property type="evidence" value="ECO:0007669"/>
    <property type="project" value="InterPro"/>
</dbReference>
<dbReference type="CDD" id="cd17574">
    <property type="entry name" value="REC_OmpR"/>
    <property type="match status" value="1"/>
</dbReference>
<dbReference type="Pfam" id="PF00072">
    <property type="entry name" value="Response_reg"/>
    <property type="match status" value="1"/>
</dbReference>
<reference evidence="4 5" key="1">
    <citation type="submission" date="2018-07" db="EMBL/GenBank/DDBJ databases">
        <title>Lottiidibacillus patelloidae gen. nov., sp. nov., isolated from the intestinal tract of a marine limpet and the reclassification of B. taeanensis BH030017T, B. algicola KMM 3737T and B. hwajinpoensis SW-72T as genus Lottiidibacillus.</title>
        <authorList>
            <person name="Liu R."/>
            <person name="Huang Z."/>
        </authorList>
    </citation>
    <scope>NUCLEOTIDE SEQUENCE [LARGE SCALE GENOMIC DNA]</scope>
    <source>
        <strain evidence="4 5">BH030017</strain>
    </source>
</reference>
<proteinExistence type="predicted"/>
<gene>
    <name evidence="4" type="ORF">DS031_12615</name>
</gene>
<dbReference type="SMART" id="SM00448">
    <property type="entry name" value="REC"/>
    <property type="match status" value="1"/>
</dbReference>
<dbReference type="PROSITE" id="PS50110">
    <property type="entry name" value="RESPONSE_REGULATORY"/>
    <property type="match status" value="1"/>
</dbReference>
<dbReference type="InterPro" id="IPR001789">
    <property type="entry name" value="Sig_transdc_resp-reg_receiver"/>
</dbReference>
<dbReference type="Gene3D" id="3.40.50.2300">
    <property type="match status" value="1"/>
</dbReference>
<dbReference type="EMBL" id="QOCW01000012">
    <property type="protein sequence ID" value="RBW69276.1"/>
    <property type="molecule type" value="Genomic_DNA"/>
</dbReference>
<feature type="modified residue" description="4-aspartylphosphate" evidence="2">
    <location>
        <position position="38"/>
    </location>
</feature>
<accession>A0A366XUD9</accession>
<name>A0A366XUD9_9BACI</name>
<dbReference type="PANTHER" id="PTHR44591:SF3">
    <property type="entry name" value="RESPONSE REGULATORY DOMAIN-CONTAINING PROTEIN"/>
    <property type="match status" value="1"/>
</dbReference>
<sequence length="109" mass="12778">MLVTDTLEEEGYEIEQAEDGEEACKKIYETEYDLILLDYMMPKMTGLEVIEKIRRNFDFEKRNVKILMLTAKSQQVDQERVKRAGADYFLAKPFSPIQLVKMIGEIFSE</sequence>
<keyword evidence="5" id="KW-1185">Reference proteome</keyword>
<dbReference type="InterPro" id="IPR050595">
    <property type="entry name" value="Bact_response_regulator"/>
</dbReference>
<evidence type="ECO:0000256" key="2">
    <source>
        <dbReference type="PROSITE-ProRule" id="PRU00169"/>
    </source>
</evidence>
<dbReference type="Proteomes" id="UP000253314">
    <property type="component" value="Unassembled WGS sequence"/>
</dbReference>
<keyword evidence="1 2" id="KW-0597">Phosphoprotein</keyword>